<proteinExistence type="predicted"/>
<dbReference type="InterPro" id="IPR011009">
    <property type="entry name" value="Kinase-like_dom_sf"/>
</dbReference>
<dbReference type="AlphaFoldDB" id="A0A6A6P654"/>
<organism evidence="2 3">
    <name type="scientific">Lineolata rhizophorae</name>
    <dbReference type="NCBI Taxonomy" id="578093"/>
    <lineage>
        <taxon>Eukaryota</taxon>
        <taxon>Fungi</taxon>
        <taxon>Dikarya</taxon>
        <taxon>Ascomycota</taxon>
        <taxon>Pezizomycotina</taxon>
        <taxon>Dothideomycetes</taxon>
        <taxon>Dothideomycetes incertae sedis</taxon>
        <taxon>Lineolatales</taxon>
        <taxon>Lineolataceae</taxon>
        <taxon>Lineolata</taxon>
    </lineage>
</organism>
<dbReference type="Gene3D" id="3.90.1200.10">
    <property type="match status" value="1"/>
</dbReference>
<dbReference type="EMBL" id="MU001676">
    <property type="protein sequence ID" value="KAF2459212.1"/>
    <property type="molecule type" value="Genomic_DNA"/>
</dbReference>
<evidence type="ECO:0000313" key="3">
    <source>
        <dbReference type="Proteomes" id="UP000799766"/>
    </source>
</evidence>
<dbReference type="OrthoDB" id="5598852at2759"/>
<accession>A0A6A6P654</accession>
<evidence type="ECO:0000259" key="1">
    <source>
        <dbReference type="Pfam" id="PF01636"/>
    </source>
</evidence>
<dbReference type="SUPFAM" id="SSF56112">
    <property type="entry name" value="Protein kinase-like (PK-like)"/>
    <property type="match status" value="1"/>
</dbReference>
<sequence>MSGHSQTNNAIPVYTIDTSISDFFTSHTKATQEECDKRAASFLSAPVTPVSIQGAFSYTVVGGSPVRLVQFRTSESDINVDFVHLARSIHGGVVASTVHHGYIGHSQPLSVYVIEKLPGITYMESCLTNGVTASLSPEQSQRQKNTVVDFARFFAASWKALQPMDARSVQDTFTSKLQLLAQNLPSRFSSSVYELNNKLTLLFSEGYPAVLTHGDLCEMNFLVDSETGHLTGVIDWAEAGILPFGCALWGLENILGFMDTHGWHYFDSYQVLEDLFWQTFKDVVGEPLDEKWRAINVARRIGILFRYGFRWDKVSQQRIIIEDDPGMKYLDAFIIGR</sequence>
<dbReference type="PANTHER" id="PTHR21310:SF59">
    <property type="entry name" value="AMINOGLYCOSIDE PHOSPHOTRANSFERASE DOMAIN-CONTAINING PROTEIN"/>
    <property type="match status" value="1"/>
</dbReference>
<keyword evidence="3" id="KW-1185">Reference proteome</keyword>
<dbReference type="InterPro" id="IPR051678">
    <property type="entry name" value="AGP_Transferase"/>
</dbReference>
<gene>
    <name evidence="2" type="ORF">BDY21DRAFT_301259</name>
</gene>
<dbReference type="PANTHER" id="PTHR21310">
    <property type="entry name" value="AMINOGLYCOSIDE PHOSPHOTRANSFERASE-RELATED-RELATED"/>
    <property type="match status" value="1"/>
</dbReference>
<feature type="domain" description="Aminoglycoside phosphotransferase" evidence="1">
    <location>
        <begin position="91"/>
        <end position="249"/>
    </location>
</feature>
<dbReference type="Proteomes" id="UP000799766">
    <property type="component" value="Unassembled WGS sequence"/>
</dbReference>
<reference evidence="2" key="1">
    <citation type="journal article" date="2020" name="Stud. Mycol.">
        <title>101 Dothideomycetes genomes: a test case for predicting lifestyles and emergence of pathogens.</title>
        <authorList>
            <person name="Haridas S."/>
            <person name="Albert R."/>
            <person name="Binder M."/>
            <person name="Bloem J."/>
            <person name="Labutti K."/>
            <person name="Salamov A."/>
            <person name="Andreopoulos B."/>
            <person name="Baker S."/>
            <person name="Barry K."/>
            <person name="Bills G."/>
            <person name="Bluhm B."/>
            <person name="Cannon C."/>
            <person name="Castanera R."/>
            <person name="Culley D."/>
            <person name="Daum C."/>
            <person name="Ezra D."/>
            <person name="Gonzalez J."/>
            <person name="Henrissat B."/>
            <person name="Kuo A."/>
            <person name="Liang C."/>
            <person name="Lipzen A."/>
            <person name="Lutzoni F."/>
            <person name="Magnuson J."/>
            <person name="Mondo S."/>
            <person name="Nolan M."/>
            <person name="Ohm R."/>
            <person name="Pangilinan J."/>
            <person name="Park H.-J."/>
            <person name="Ramirez L."/>
            <person name="Alfaro M."/>
            <person name="Sun H."/>
            <person name="Tritt A."/>
            <person name="Yoshinaga Y."/>
            <person name="Zwiers L.-H."/>
            <person name="Turgeon B."/>
            <person name="Goodwin S."/>
            <person name="Spatafora J."/>
            <person name="Crous P."/>
            <person name="Grigoriev I."/>
        </authorList>
    </citation>
    <scope>NUCLEOTIDE SEQUENCE</scope>
    <source>
        <strain evidence="2">ATCC 16933</strain>
    </source>
</reference>
<protein>
    <recommendedName>
        <fullName evidence="1">Aminoglycoside phosphotransferase domain-containing protein</fullName>
    </recommendedName>
</protein>
<dbReference type="Pfam" id="PF01636">
    <property type="entry name" value="APH"/>
    <property type="match status" value="1"/>
</dbReference>
<dbReference type="InterPro" id="IPR002575">
    <property type="entry name" value="Aminoglycoside_PTrfase"/>
</dbReference>
<name>A0A6A6P654_9PEZI</name>
<evidence type="ECO:0000313" key="2">
    <source>
        <dbReference type="EMBL" id="KAF2459212.1"/>
    </source>
</evidence>